<name>A0A0F4YQ46_RASE3</name>
<dbReference type="Proteomes" id="UP000053958">
    <property type="component" value="Unassembled WGS sequence"/>
</dbReference>
<organism evidence="1 2">
    <name type="scientific">Rasamsonia emersonii (strain ATCC 16479 / CBS 393.64 / IMI 116815)</name>
    <dbReference type="NCBI Taxonomy" id="1408163"/>
    <lineage>
        <taxon>Eukaryota</taxon>
        <taxon>Fungi</taxon>
        <taxon>Dikarya</taxon>
        <taxon>Ascomycota</taxon>
        <taxon>Pezizomycotina</taxon>
        <taxon>Eurotiomycetes</taxon>
        <taxon>Eurotiomycetidae</taxon>
        <taxon>Eurotiales</taxon>
        <taxon>Trichocomaceae</taxon>
        <taxon>Rasamsonia</taxon>
    </lineage>
</organism>
<protein>
    <submittedName>
        <fullName evidence="1">Uncharacterized protein</fullName>
    </submittedName>
</protein>
<comment type="caution">
    <text evidence="1">The sequence shown here is derived from an EMBL/GenBank/DDBJ whole genome shotgun (WGS) entry which is preliminary data.</text>
</comment>
<evidence type="ECO:0000313" key="1">
    <source>
        <dbReference type="EMBL" id="KKA19971.1"/>
    </source>
</evidence>
<dbReference type="RefSeq" id="XP_013326583.1">
    <property type="nucleotide sequence ID" value="XM_013471129.1"/>
</dbReference>
<dbReference type="EMBL" id="LASV01000301">
    <property type="protein sequence ID" value="KKA19971.1"/>
    <property type="molecule type" value="Genomic_DNA"/>
</dbReference>
<dbReference type="GeneID" id="25318360"/>
<reference evidence="1 2" key="1">
    <citation type="submission" date="2015-04" db="EMBL/GenBank/DDBJ databases">
        <authorList>
            <person name="Heijne W.H."/>
            <person name="Fedorova N.D."/>
            <person name="Nierman W.C."/>
            <person name="Vollebregt A.W."/>
            <person name="Zhao Z."/>
            <person name="Wu L."/>
            <person name="Kumar M."/>
            <person name="Stam H."/>
            <person name="van den Berg M.A."/>
            <person name="Pel H.J."/>
        </authorList>
    </citation>
    <scope>NUCLEOTIDE SEQUENCE [LARGE SCALE GENOMIC DNA]</scope>
    <source>
        <strain evidence="1 2">CBS 393.64</strain>
    </source>
</reference>
<evidence type="ECO:0000313" key="2">
    <source>
        <dbReference type="Proteomes" id="UP000053958"/>
    </source>
</evidence>
<accession>A0A0F4YQ46</accession>
<dbReference type="AlphaFoldDB" id="A0A0F4YQ46"/>
<gene>
    <name evidence="1" type="ORF">T310_6048</name>
</gene>
<proteinExistence type="predicted"/>
<sequence length="95" mass="10980">RRWVVRTCRYVCMYSTHPSSILTLSTHRNVYAGNMYPRTFLPPNLYSTPSGTSYTSLQHENSEVICIYSKTNDEAGQSRQENKHILTKLMNPYSS</sequence>
<feature type="non-terminal residue" evidence="1">
    <location>
        <position position="1"/>
    </location>
</feature>
<keyword evidence="2" id="KW-1185">Reference proteome</keyword>